<dbReference type="EMBL" id="CP031023">
    <property type="protein sequence ID" value="AZA16203.1"/>
    <property type="molecule type" value="Genomic_DNA"/>
</dbReference>
<sequence>MITEKAPGKLYIAGEYAVLEQDCPAILVALDQYVRVSIKPSSSDTGLIHSKQYSQDSIHWVRRGSKIVIDNRDNPFEYILSAISFTERYCLEQKVKMDVYDLFVNSDLDSADGKKYGLGSSAAVTVATVKAILRFYGVQASKDLIYKLSTISHYSVQGNGSAGDIAASVYGGWIAYQTFNKLWLKEELASKSLSAVVGEAWPGLKIQQLVPPKGMKLLIGWSQQPASTSRLVDKTNANKNNLRTEYAKFLADSRKCVLQMIRGFEEANIALIQKQIGINRRLLQHFAAINNIAIEIPRLTELIEIANKFGGAAKTSGAGNGDCGIVIVNKDTDIDRLRKEWVKNNILPLEFHIHQSELTY</sequence>
<evidence type="ECO:0000256" key="5">
    <source>
        <dbReference type="ARBA" id="ARBA00022777"/>
    </source>
</evidence>
<dbReference type="Pfam" id="PF08544">
    <property type="entry name" value="GHMP_kinases_C"/>
    <property type="match status" value="1"/>
</dbReference>
<evidence type="ECO:0000313" key="11">
    <source>
        <dbReference type="Proteomes" id="UP001200334"/>
    </source>
</evidence>
<dbReference type="OrthoDB" id="1522677at2"/>
<dbReference type="GO" id="GO:0004631">
    <property type="term" value="F:phosphomevalonate kinase activity"/>
    <property type="evidence" value="ECO:0007669"/>
    <property type="project" value="UniProtKB-EC"/>
</dbReference>
<dbReference type="SUPFAM" id="SSF54211">
    <property type="entry name" value="Ribosomal protein S5 domain 2-like"/>
    <property type="match status" value="1"/>
</dbReference>
<protein>
    <recommendedName>
        <fullName evidence="2">phosphomevalonate kinase</fullName>
        <ecNumber evidence="2">2.7.4.2</ecNumber>
    </recommendedName>
</protein>
<dbReference type="UniPathway" id="UPA00057">
    <property type="reaction ID" value="UER00099"/>
</dbReference>
<name>A0A061CAV1_LACDL</name>
<dbReference type="AlphaFoldDB" id="A0A061CAV1"/>
<dbReference type="InterPro" id="IPR006204">
    <property type="entry name" value="GHMP_kinase_N_dom"/>
</dbReference>
<dbReference type="PANTHER" id="PTHR31814:SF2">
    <property type="entry name" value="PHOSPHOMEVALONATE KINASE"/>
    <property type="match status" value="1"/>
</dbReference>
<keyword evidence="3 9" id="KW-0808">Transferase</keyword>
<dbReference type="PRINTS" id="PR00959">
    <property type="entry name" value="MEVGALKINASE"/>
</dbReference>
<evidence type="ECO:0000259" key="8">
    <source>
        <dbReference type="Pfam" id="PF08544"/>
    </source>
</evidence>
<evidence type="ECO:0000313" key="9">
    <source>
        <dbReference type="EMBL" id="AZA16203.1"/>
    </source>
</evidence>
<dbReference type="NCBIfam" id="TIGR01220">
    <property type="entry name" value="Pmev_kin_Gr_pos"/>
    <property type="match status" value="1"/>
</dbReference>
<dbReference type="InterPro" id="IPR014721">
    <property type="entry name" value="Ribsml_uS5_D2-typ_fold_subgr"/>
</dbReference>
<comment type="pathway">
    <text evidence="1">Isoprenoid biosynthesis; isopentenyl diphosphate biosynthesis via mevalonate pathway; isopentenyl diphosphate from (R)-mevalonate: step 2/3.</text>
</comment>
<feature type="domain" description="GHMP kinase N-terminal" evidence="7">
    <location>
        <begin position="91"/>
        <end position="172"/>
    </location>
</feature>
<dbReference type="InterPro" id="IPR036554">
    <property type="entry name" value="GHMP_kinase_C_sf"/>
</dbReference>
<dbReference type="SUPFAM" id="SSF55060">
    <property type="entry name" value="GHMP Kinase, C-terminal domain"/>
    <property type="match status" value="1"/>
</dbReference>
<dbReference type="Gene3D" id="3.30.70.890">
    <property type="entry name" value="GHMP kinase, C-terminal domain"/>
    <property type="match status" value="1"/>
</dbReference>
<proteinExistence type="predicted"/>
<dbReference type="RefSeq" id="WP_003615027.1">
    <property type="nucleotide sequence ID" value="NZ_BJLK01000025.1"/>
</dbReference>
<dbReference type="Pfam" id="PF00288">
    <property type="entry name" value="GHMP_kinases_N"/>
    <property type="match status" value="1"/>
</dbReference>
<dbReference type="EMBL" id="JAJNUY010000043">
    <property type="protein sequence ID" value="MCD5564079.1"/>
    <property type="molecule type" value="Genomic_DNA"/>
</dbReference>
<reference evidence="9" key="1">
    <citation type="submission" date="2018-07" db="EMBL/GenBank/DDBJ databases">
        <authorList>
            <person name="Somerville V."/>
        </authorList>
    </citation>
    <scope>NUCLEOTIDE SEQUENCE</scope>
    <source>
        <strain evidence="9">NWC_2_2</strain>
    </source>
</reference>
<evidence type="ECO:0000256" key="3">
    <source>
        <dbReference type="ARBA" id="ARBA00022679"/>
    </source>
</evidence>
<reference evidence="10 11" key="2">
    <citation type="submission" date="2021-12" db="EMBL/GenBank/DDBJ databases">
        <title>Antimicrobial susceptibility of Lactobacillus delbrueckii subsp. lactis obtained from milk products and other habitats.</title>
        <authorList>
            <person name="Shani N."/>
        </authorList>
    </citation>
    <scope>NUCLEOTIDE SEQUENCE [LARGE SCALE GENOMIC DNA]</scope>
    <source>
        <strain evidence="10 11">FAM 21755</strain>
    </source>
</reference>
<dbReference type="GO" id="GO:0005524">
    <property type="term" value="F:ATP binding"/>
    <property type="evidence" value="ECO:0007669"/>
    <property type="project" value="UniProtKB-KW"/>
</dbReference>
<dbReference type="InterPro" id="IPR013750">
    <property type="entry name" value="GHMP_kinase_C_dom"/>
</dbReference>
<dbReference type="Gene3D" id="3.30.230.10">
    <property type="match status" value="1"/>
</dbReference>
<organism evidence="9">
    <name type="scientific">Lactobacillus delbrueckii subsp. lactis</name>
    <dbReference type="NCBI Taxonomy" id="29397"/>
    <lineage>
        <taxon>Bacteria</taxon>
        <taxon>Bacillati</taxon>
        <taxon>Bacillota</taxon>
        <taxon>Bacilli</taxon>
        <taxon>Lactobacillales</taxon>
        <taxon>Lactobacillaceae</taxon>
        <taxon>Lactobacillus</taxon>
    </lineage>
</organism>
<evidence type="ECO:0000313" key="10">
    <source>
        <dbReference type="EMBL" id="MCD5564079.1"/>
    </source>
</evidence>
<dbReference type="InterPro" id="IPR035102">
    <property type="entry name" value="Phosphomevalonate_kinase"/>
</dbReference>
<evidence type="ECO:0000256" key="1">
    <source>
        <dbReference type="ARBA" id="ARBA00005017"/>
    </source>
</evidence>
<keyword evidence="5 9" id="KW-0418">Kinase</keyword>
<keyword evidence="4" id="KW-0547">Nucleotide-binding</keyword>
<dbReference type="PANTHER" id="PTHR31814">
    <property type="match status" value="1"/>
</dbReference>
<dbReference type="EC" id="2.7.4.2" evidence="2"/>
<evidence type="ECO:0000256" key="2">
    <source>
        <dbReference type="ARBA" id="ARBA00012958"/>
    </source>
</evidence>
<dbReference type="GO" id="GO:0019287">
    <property type="term" value="P:isopentenyl diphosphate biosynthetic process, mevalonate pathway"/>
    <property type="evidence" value="ECO:0007669"/>
    <property type="project" value="UniProtKB-UniPathway"/>
</dbReference>
<feature type="domain" description="GHMP kinase C-terminal" evidence="8">
    <location>
        <begin position="260"/>
        <end position="343"/>
    </location>
</feature>
<gene>
    <name evidence="9" type="ORF">DQL93_06455</name>
    <name evidence="10" type="ORF">LOB85_08220</name>
</gene>
<dbReference type="InterPro" id="IPR020568">
    <property type="entry name" value="Ribosomal_Su5_D2-typ_SF"/>
</dbReference>
<evidence type="ECO:0000256" key="4">
    <source>
        <dbReference type="ARBA" id="ARBA00022741"/>
    </source>
</evidence>
<dbReference type="InterPro" id="IPR005917">
    <property type="entry name" value="Pmev_kinase_bact"/>
</dbReference>
<evidence type="ECO:0000259" key="7">
    <source>
        <dbReference type="Pfam" id="PF00288"/>
    </source>
</evidence>
<evidence type="ECO:0000256" key="6">
    <source>
        <dbReference type="ARBA" id="ARBA00022840"/>
    </source>
</evidence>
<keyword evidence="6" id="KW-0067">ATP-binding</keyword>
<accession>A0A061CAV1</accession>
<dbReference type="Proteomes" id="UP001200334">
    <property type="component" value="Unassembled WGS sequence"/>
</dbReference>